<feature type="region of interest" description="Disordered" evidence="4">
    <location>
        <begin position="211"/>
        <end position="269"/>
    </location>
</feature>
<comment type="similarity">
    <text evidence="2">Belongs to the ESS2 family.</text>
</comment>
<dbReference type="FunCoup" id="A0A1Y1YPI1">
    <property type="interactions" value="115"/>
</dbReference>
<dbReference type="PANTHER" id="PTHR12940">
    <property type="entry name" value="ES-2 PROTEIN - RELATED"/>
    <property type="match status" value="1"/>
</dbReference>
<feature type="region of interest" description="Disordered" evidence="4">
    <location>
        <begin position="309"/>
        <end position="331"/>
    </location>
</feature>
<evidence type="ECO:0000313" key="6">
    <source>
        <dbReference type="Proteomes" id="UP000193498"/>
    </source>
</evidence>
<accession>A0A1Y1YPI1</accession>
<dbReference type="OrthoDB" id="19679at2759"/>
<dbReference type="AlphaFoldDB" id="A0A1Y1YPI1"/>
<keyword evidence="6" id="KW-1185">Reference proteome</keyword>
<evidence type="ECO:0000256" key="3">
    <source>
        <dbReference type="ARBA" id="ARBA00023242"/>
    </source>
</evidence>
<dbReference type="Pfam" id="PF09751">
    <property type="entry name" value="Es2"/>
    <property type="match status" value="1"/>
</dbReference>
<organism evidence="5 6">
    <name type="scientific">Basidiobolus meristosporus CBS 931.73</name>
    <dbReference type="NCBI Taxonomy" id="1314790"/>
    <lineage>
        <taxon>Eukaryota</taxon>
        <taxon>Fungi</taxon>
        <taxon>Fungi incertae sedis</taxon>
        <taxon>Zoopagomycota</taxon>
        <taxon>Entomophthoromycotina</taxon>
        <taxon>Basidiobolomycetes</taxon>
        <taxon>Basidiobolales</taxon>
        <taxon>Basidiobolaceae</taxon>
        <taxon>Basidiobolus</taxon>
    </lineage>
</organism>
<dbReference type="EMBL" id="MCFE01000090">
    <property type="protein sequence ID" value="ORX99937.1"/>
    <property type="molecule type" value="Genomic_DNA"/>
</dbReference>
<dbReference type="InterPro" id="IPR019148">
    <property type="entry name" value="Nuclear_protein_DGCR14_ESS-2"/>
</dbReference>
<evidence type="ECO:0000313" key="5">
    <source>
        <dbReference type="EMBL" id="ORX99937.1"/>
    </source>
</evidence>
<dbReference type="PANTHER" id="PTHR12940:SF0">
    <property type="entry name" value="SPLICING FACTOR ESS-2 HOMOLOG"/>
    <property type="match status" value="1"/>
</dbReference>
<evidence type="ECO:0000256" key="1">
    <source>
        <dbReference type="ARBA" id="ARBA00004123"/>
    </source>
</evidence>
<dbReference type="GO" id="GO:0071013">
    <property type="term" value="C:catalytic step 2 spliceosome"/>
    <property type="evidence" value="ECO:0007669"/>
    <property type="project" value="TreeGrafter"/>
</dbReference>
<sequence length="415" mass="47311">MEESTVSKLSVGSQELVKKVDSIPKKRPQEVLDEDTYTETISYLVERDFFPNLSKIKKQNELIDSLDTADIKRISTVTRSIKQGNYLDTPRRSTTEQATFPSKEDLEDRKFSHLKNISLDDFQARFTSEDNASFLDLLEKNNEEKRQKYKYLYQKEAPTLSIEDQKRKQIESGPSTGSVESWKYKTKNSLMYYPEGYPLFSMESLTEKLEERGEPKAIAHKNTRFETNSSEPSFSRNTDRSIASDLTTESGSDSPKVRGYGFVTPSPRPEELGIFPWDLEDTKPESRTPVFKLPPTPRRELIAMKLSERASRNHRKQAQASPRLGGFKTPNRMASPSLSMRSQMLSPAAQKLLKNKLHIDSSFNNRRESYGGLTPKLNSSKSTIRANVTTPRRAEAITPQRASITDDLLEFKKAA</sequence>
<proteinExistence type="inferred from homology"/>
<reference evidence="5 6" key="1">
    <citation type="submission" date="2016-07" db="EMBL/GenBank/DDBJ databases">
        <title>Pervasive Adenine N6-methylation of Active Genes in Fungi.</title>
        <authorList>
            <consortium name="DOE Joint Genome Institute"/>
            <person name="Mondo S.J."/>
            <person name="Dannebaum R.O."/>
            <person name="Kuo R.C."/>
            <person name="Labutti K."/>
            <person name="Haridas S."/>
            <person name="Kuo A."/>
            <person name="Salamov A."/>
            <person name="Ahrendt S.R."/>
            <person name="Lipzen A."/>
            <person name="Sullivan W."/>
            <person name="Andreopoulos W.B."/>
            <person name="Clum A."/>
            <person name="Lindquist E."/>
            <person name="Daum C."/>
            <person name="Ramamoorthy G.K."/>
            <person name="Gryganskyi A."/>
            <person name="Culley D."/>
            <person name="Magnuson J.K."/>
            <person name="James T.Y."/>
            <person name="O'Malley M.A."/>
            <person name="Stajich J.E."/>
            <person name="Spatafora J.W."/>
            <person name="Visel A."/>
            <person name="Grigoriev I.V."/>
        </authorList>
    </citation>
    <scope>NUCLEOTIDE SEQUENCE [LARGE SCALE GENOMIC DNA]</scope>
    <source>
        <strain evidence="5 6">CBS 931.73</strain>
    </source>
</reference>
<comment type="caution">
    <text evidence="5">The sequence shown here is derived from an EMBL/GenBank/DDBJ whole genome shotgun (WGS) entry which is preliminary data.</text>
</comment>
<keyword evidence="3" id="KW-0539">Nucleus</keyword>
<dbReference type="STRING" id="1314790.A0A1Y1YPI1"/>
<evidence type="ECO:0000256" key="4">
    <source>
        <dbReference type="SAM" id="MobiDB-lite"/>
    </source>
</evidence>
<feature type="compositionally biased region" description="Polar residues" evidence="4">
    <location>
        <begin position="225"/>
        <end position="253"/>
    </location>
</feature>
<protein>
    <submittedName>
        <fullName evidence="5">Uncharacterized protein</fullName>
    </submittedName>
</protein>
<feature type="region of interest" description="Disordered" evidence="4">
    <location>
        <begin position="364"/>
        <end position="384"/>
    </location>
</feature>
<name>A0A1Y1YPI1_9FUNG</name>
<dbReference type="Proteomes" id="UP000193498">
    <property type="component" value="Unassembled WGS sequence"/>
</dbReference>
<evidence type="ECO:0000256" key="2">
    <source>
        <dbReference type="ARBA" id="ARBA00009072"/>
    </source>
</evidence>
<dbReference type="InParanoid" id="A0A1Y1YPI1"/>
<gene>
    <name evidence="5" type="ORF">K493DRAFT_406068</name>
</gene>
<comment type="subcellular location">
    <subcellularLocation>
        <location evidence="1">Nucleus</location>
    </subcellularLocation>
</comment>